<evidence type="ECO:0000313" key="2">
    <source>
        <dbReference type="Proteomes" id="UP000494256"/>
    </source>
</evidence>
<accession>A0A8S0ZJP6</accession>
<dbReference type="EMBL" id="CADEBD010000289">
    <property type="protein sequence ID" value="CAB3231931.1"/>
    <property type="molecule type" value="Genomic_DNA"/>
</dbReference>
<organism evidence="1 2">
    <name type="scientific">Arctia plantaginis</name>
    <name type="common">Wood tiger moth</name>
    <name type="synonym">Phalaena plantaginis</name>
    <dbReference type="NCBI Taxonomy" id="874455"/>
    <lineage>
        <taxon>Eukaryota</taxon>
        <taxon>Metazoa</taxon>
        <taxon>Ecdysozoa</taxon>
        <taxon>Arthropoda</taxon>
        <taxon>Hexapoda</taxon>
        <taxon>Insecta</taxon>
        <taxon>Pterygota</taxon>
        <taxon>Neoptera</taxon>
        <taxon>Endopterygota</taxon>
        <taxon>Lepidoptera</taxon>
        <taxon>Glossata</taxon>
        <taxon>Ditrysia</taxon>
        <taxon>Noctuoidea</taxon>
        <taxon>Erebidae</taxon>
        <taxon>Arctiinae</taxon>
        <taxon>Arctia</taxon>
    </lineage>
</organism>
<gene>
    <name evidence="1" type="ORF">APLA_LOCUS5421</name>
</gene>
<evidence type="ECO:0000313" key="1">
    <source>
        <dbReference type="EMBL" id="CAB3231931.1"/>
    </source>
</evidence>
<name>A0A8S0ZJP6_ARCPL</name>
<reference evidence="1 2" key="1">
    <citation type="submission" date="2020-04" db="EMBL/GenBank/DDBJ databases">
        <authorList>
            <person name="Wallbank WR R."/>
            <person name="Pardo Diaz C."/>
            <person name="Kozak K."/>
            <person name="Martin S."/>
            <person name="Jiggins C."/>
            <person name="Moest M."/>
            <person name="Warren A I."/>
            <person name="Byers J.R.P. K."/>
            <person name="Montejo-Kovacevich G."/>
            <person name="Yen C E."/>
        </authorList>
    </citation>
    <scope>NUCLEOTIDE SEQUENCE [LARGE SCALE GENOMIC DNA]</scope>
</reference>
<dbReference type="AlphaFoldDB" id="A0A8S0ZJP6"/>
<comment type="caution">
    <text evidence="1">The sequence shown here is derived from an EMBL/GenBank/DDBJ whole genome shotgun (WGS) entry which is preliminary data.</text>
</comment>
<protein>
    <submittedName>
        <fullName evidence="1">Uncharacterized protein</fullName>
    </submittedName>
</protein>
<sequence>MVNCDTPMQVIDKLDKLYLCKSESKQLLIEKQLSGLKYADGEDPEQFFEKYERKVIELHHAGGDTSRRRKLRYLIMCLPGSCHIIETIDILPEKERTVDYVRQKLIERI</sequence>
<proteinExistence type="predicted"/>
<dbReference type="Proteomes" id="UP000494256">
    <property type="component" value="Unassembled WGS sequence"/>
</dbReference>
<dbReference type="OrthoDB" id="6349518at2759"/>